<feature type="compositionally biased region" description="Low complexity" evidence="1">
    <location>
        <begin position="128"/>
        <end position="138"/>
    </location>
</feature>
<organism evidence="2 3">
    <name type="scientific">Anopheles melas</name>
    <dbReference type="NCBI Taxonomy" id="34690"/>
    <lineage>
        <taxon>Eukaryota</taxon>
        <taxon>Metazoa</taxon>
        <taxon>Ecdysozoa</taxon>
        <taxon>Arthropoda</taxon>
        <taxon>Hexapoda</taxon>
        <taxon>Insecta</taxon>
        <taxon>Pterygota</taxon>
        <taxon>Neoptera</taxon>
        <taxon>Endopterygota</taxon>
        <taxon>Diptera</taxon>
        <taxon>Nematocera</taxon>
        <taxon>Culicoidea</taxon>
        <taxon>Culicidae</taxon>
        <taxon>Anophelinae</taxon>
        <taxon>Anopheles</taxon>
    </lineage>
</organism>
<evidence type="ECO:0000313" key="3">
    <source>
        <dbReference type="Proteomes" id="UP000075902"/>
    </source>
</evidence>
<feature type="compositionally biased region" description="Polar residues" evidence="1">
    <location>
        <begin position="153"/>
        <end position="168"/>
    </location>
</feature>
<dbReference type="STRING" id="34690.A0A182U4U6"/>
<dbReference type="VEuPathDB" id="VectorBase:AMEC013928"/>
<dbReference type="Proteomes" id="UP000075902">
    <property type="component" value="Unassembled WGS sequence"/>
</dbReference>
<proteinExistence type="predicted"/>
<keyword evidence="3" id="KW-1185">Reference proteome</keyword>
<accession>A0A182U4U6</accession>
<name>A0A182U4U6_9DIPT</name>
<feature type="compositionally biased region" description="Basic and acidic residues" evidence="1">
    <location>
        <begin position="1"/>
        <end position="31"/>
    </location>
</feature>
<feature type="compositionally biased region" description="Polar residues" evidence="1">
    <location>
        <begin position="227"/>
        <end position="238"/>
    </location>
</feature>
<protein>
    <submittedName>
        <fullName evidence="2">Uncharacterized protein</fullName>
    </submittedName>
</protein>
<evidence type="ECO:0000256" key="1">
    <source>
        <dbReference type="SAM" id="MobiDB-lite"/>
    </source>
</evidence>
<sequence length="238" mass="25090">MDIERDGKRDSVKSTERSSQEEDARRSRSLDGEAILEPIRQMDKNKNKSAWSKVKGIVKNHRGSLKSNESRRDAKPSNSVGCSREASPCESMDACEMMQRDRSDSFSSSQTSPGHRSSAMTPTFLLLPAASPGSVAAGSGAGGGDTSAPSGPNSPCSSIPGTQGTFSSGEDGEWRPAPEGRTTRSGSGDRGVPTATLVTPGTGRGSRKSKHIPEIESVPEGVPVETRSPSNSQHTNMT</sequence>
<feature type="compositionally biased region" description="Basic and acidic residues" evidence="1">
    <location>
        <begin position="172"/>
        <end position="182"/>
    </location>
</feature>
<dbReference type="EnsemblMetazoa" id="AMEC013928-RA">
    <property type="protein sequence ID" value="AMEC013928-PA"/>
    <property type="gene ID" value="AMEC013928"/>
</dbReference>
<reference evidence="2" key="2">
    <citation type="submission" date="2020-05" db="UniProtKB">
        <authorList>
            <consortium name="EnsemblMetazoa"/>
        </authorList>
    </citation>
    <scope>IDENTIFICATION</scope>
    <source>
        <strain evidence="2">CM1001059</strain>
    </source>
</reference>
<dbReference type="AlphaFoldDB" id="A0A182U4U6"/>
<feature type="region of interest" description="Disordered" evidence="1">
    <location>
        <begin position="1"/>
        <end position="238"/>
    </location>
</feature>
<evidence type="ECO:0000313" key="2">
    <source>
        <dbReference type="EnsemblMetazoa" id="AMEC013928-PA"/>
    </source>
</evidence>
<reference evidence="3" key="1">
    <citation type="submission" date="2014-01" db="EMBL/GenBank/DDBJ databases">
        <title>The Genome Sequence of Anopheles melas CM1001059_A (V2).</title>
        <authorList>
            <consortium name="The Broad Institute Genomics Platform"/>
            <person name="Neafsey D.E."/>
            <person name="Besansky N."/>
            <person name="Howell P."/>
            <person name="Walton C."/>
            <person name="Young S.K."/>
            <person name="Zeng Q."/>
            <person name="Gargeya S."/>
            <person name="Fitzgerald M."/>
            <person name="Haas B."/>
            <person name="Abouelleil A."/>
            <person name="Allen A.W."/>
            <person name="Alvarado L."/>
            <person name="Arachchi H.M."/>
            <person name="Berlin A.M."/>
            <person name="Chapman S.B."/>
            <person name="Gainer-Dewar J."/>
            <person name="Goldberg J."/>
            <person name="Griggs A."/>
            <person name="Gujja S."/>
            <person name="Hansen M."/>
            <person name="Howarth C."/>
            <person name="Imamovic A."/>
            <person name="Ireland A."/>
            <person name="Larimer J."/>
            <person name="McCowan C."/>
            <person name="Murphy C."/>
            <person name="Pearson M."/>
            <person name="Poon T.W."/>
            <person name="Priest M."/>
            <person name="Roberts A."/>
            <person name="Saif S."/>
            <person name="Shea T."/>
            <person name="Sisk P."/>
            <person name="Sykes S."/>
            <person name="Wortman J."/>
            <person name="Nusbaum C."/>
            <person name="Birren B."/>
        </authorList>
    </citation>
    <scope>NUCLEOTIDE SEQUENCE [LARGE SCALE GENOMIC DNA]</scope>
    <source>
        <strain evidence="3">CM1001059</strain>
    </source>
</reference>